<dbReference type="EMBL" id="JANFQO010000001">
    <property type="protein sequence ID" value="MCQ4163203.1"/>
    <property type="molecule type" value="Genomic_DNA"/>
</dbReference>
<evidence type="ECO:0000256" key="5">
    <source>
        <dbReference type="ARBA" id="ARBA00022909"/>
    </source>
</evidence>
<evidence type="ECO:0000256" key="8">
    <source>
        <dbReference type="ARBA" id="ARBA00035676"/>
    </source>
</evidence>
<comment type="caution">
    <text evidence="11">The sequence shown here is derived from an EMBL/GenBank/DDBJ whole genome shotgun (WGS) entry which is preliminary data.</text>
</comment>
<dbReference type="Proteomes" id="UP001165498">
    <property type="component" value="Unassembled WGS sequence"/>
</dbReference>
<keyword evidence="6 11" id="KW-0456">Lyase</keyword>
<dbReference type="InterPro" id="IPR043132">
    <property type="entry name" value="BCAT-like_C"/>
</dbReference>
<evidence type="ECO:0000256" key="9">
    <source>
        <dbReference type="ARBA" id="ARBA00049529"/>
    </source>
</evidence>
<evidence type="ECO:0000256" key="10">
    <source>
        <dbReference type="NCBIfam" id="TIGR03461"/>
    </source>
</evidence>
<evidence type="ECO:0000256" key="4">
    <source>
        <dbReference type="ARBA" id="ARBA00022898"/>
    </source>
</evidence>
<evidence type="ECO:0000256" key="2">
    <source>
        <dbReference type="ARBA" id="ARBA00009320"/>
    </source>
</evidence>
<name>A0ABT1QMT6_9GAMM</name>
<protein>
    <recommendedName>
        <fullName evidence="8 10">Aminodeoxychorismate lyase</fullName>
        <ecNumber evidence="8 10">4.1.3.38</ecNumber>
    </recommendedName>
</protein>
<comment type="pathway">
    <text evidence="7">Cofactor biosynthesis; tetrahydrofolate biosynthesis; 4-aminobenzoate from chorismate: step 2/2.</text>
</comment>
<dbReference type="EC" id="4.1.3.38" evidence="8 10"/>
<sequence length="276" mass="29356">MSTPPRLLVNGQPGDSLPALDRGALYGDGLFETILFVGADAPLWPRHMARLRLGAARLGFALPDEAQLLAAARTAGAELPRAAVRLSVSRGVGERGYAPPRAAQPNWVVSAAPAPVLPADWYARGIRVRCCALRLAAQPALAGIKHANRLEQVLARAEWDDAQIAEGLLRDRAGYVVSATAANLFAVVGGLLVTPALDECGVAGVARAEVLARRDVVVRRLSWEEVMQAEEIFLTSSLRGIVPLRQVDDSVFAPGAAARGLQREWRALGFGDAHEG</sequence>
<evidence type="ECO:0000256" key="6">
    <source>
        <dbReference type="ARBA" id="ARBA00023239"/>
    </source>
</evidence>
<dbReference type="GO" id="GO:0008696">
    <property type="term" value="F:4-amino-4-deoxychorismate lyase activity"/>
    <property type="evidence" value="ECO:0007669"/>
    <property type="project" value="UniProtKB-EC"/>
</dbReference>
<dbReference type="CDD" id="cd01559">
    <property type="entry name" value="ADCL_like"/>
    <property type="match status" value="1"/>
</dbReference>
<dbReference type="RefSeq" id="WP_255910227.1">
    <property type="nucleotide sequence ID" value="NZ_JANFQO010000001.1"/>
</dbReference>
<gene>
    <name evidence="11" type="primary">pabC</name>
    <name evidence="11" type="ORF">NM961_00580</name>
</gene>
<evidence type="ECO:0000256" key="7">
    <source>
        <dbReference type="ARBA" id="ARBA00035633"/>
    </source>
</evidence>
<comment type="catalytic activity">
    <reaction evidence="9">
        <text>4-amino-4-deoxychorismate = 4-aminobenzoate + pyruvate + H(+)</text>
        <dbReference type="Rhea" id="RHEA:16201"/>
        <dbReference type="ChEBI" id="CHEBI:15361"/>
        <dbReference type="ChEBI" id="CHEBI:15378"/>
        <dbReference type="ChEBI" id="CHEBI:17836"/>
        <dbReference type="ChEBI" id="CHEBI:58406"/>
        <dbReference type="EC" id="4.1.3.38"/>
    </reaction>
</comment>
<keyword evidence="12" id="KW-1185">Reference proteome</keyword>
<comment type="similarity">
    <text evidence="2">Belongs to the class-IV pyridoxal-phosphate-dependent aminotransferase family.</text>
</comment>
<dbReference type="PANTHER" id="PTHR42743">
    <property type="entry name" value="AMINO-ACID AMINOTRANSFERASE"/>
    <property type="match status" value="1"/>
</dbReference>
<dbReference type="InterPro" id="IPR001544">
    <property type="entry name" value="Aminotrans_IV"/>
</dbReference>
<evidence type="ECO:0000313" key="12">
    <source>
        <dbReference type="Proteomes" id="UP001165498"/>
    </source>
</evidence>
<dbReference type="InterPro" id="IPR043131">
    <property type="entry name" value="BCAT-like_N"/>
</dbReference>
<evidence type="ECO:0000256" key="3">
    <source>
        <dbReference type="ARBA" id="ARBA00011738"/>
    </source>
</evidence>
<dbReference type="InterPro" id="IPR017824">
    <property type="entry name" value="Aminodeoxychorismate_lyase_IV"/>
</dbReference>
<dbReference type="InterPro" id="IPR036038">
    <property type="entry name" value="Aminotransferase-like"/>
</dbReference>
<keyword evidence="4" id="KW-0663">Pyridoxal phosphate</keyword>
<dbReference type="SUPFAM" id="SSF56752">
    <property type="entry name" value="D-aminoacid aminotransferase-like PLP-dependent enzymes"/>
    <property type="match status" value="1"/>
</dbReference>
<dbReference type="Gene3D" id="3.20.10.10">
    <property type="entry name" value="D-amino Acid Aminotransferase, subunit A, domain 2"/>
    <property type="match status" value="1"/>
</dbReference>
<keyword evidence="5" id="KW-0289">Folate biosynthesis</keyword>
<evidence type="ECO:0000313" key="11">
    <source>
        <dbReference type="EMBL" id="MCQ4163203.1"/>
    </source>
</evidence>
<proteinExistence type="inferred from homology"/>
<reference evidence="11" key="1">
    <citation type="submission" date="2022-07" db="EMBL/GenBank/DDBJ databases">
        <title>Tahibacter sp., a new gammaproteobacterium isolated from the silt sample collected at pig farm.</title>
        <authorList>
            <person name="Chen H."/>
        </authorList>
    </citation>
    <scope>NUCLEOTIDE SEQUENCE</scope>
    <source>
        <strain evidence="11">P2K</strain>
    </source>
</reference>
<dbReference type="Gene3D" id="3.30.470.10">
    <property type="match status" value="1"/>
</dbReference>
<dbReference type="PANTHER" id="PTHR42743:SF2">
    <property type="entry name" value="AMINODEOXYCHORISMATE LYASE"/>
    <property type="match status" value="1"/>
</dbReference>
<dbReference type="NCBIfam" id="TIGR03461">
    <property type="entry name" value="pabC_Proteo"/>
    <property type="match status" value="1"/>
</dbReference>
<evidence type="ECO:0000256" key="1">
    <source>
        <dbReference type="ARBA" id="ARBA00001933"/>
    </source>
</evidence>
<dbReference type="InterPro" id="IPR050571">
    <property type="entry name" value="Class-IV_PLP-Dep_Aminotrnsfr"/>
</dbReference>
<comment type="subunit">
    <text evidence="3">Homodimer.</text>
</comment>
<comment type="cofactor">
    <cofactor evidence="1">
        <name>pyridoxal 5'-phosphate</name>
        <dbReference type="ChEBI" id="CHEBI:597326"/>
    </cofactor>
</comment>
<organism evidence="11 12">
    <name type="scientific">Tahibacter harae</name>
    <dbReference type="NCBI Taxonomy" id="2963937"/>
    <lineage>
        <taxon>Bacteria</taxon>
        <taxon>Pseudomonadati</taxon>
        <taxon>Pseudomonadota</taxon>
        <taxon>Gammaproteobacteria</taxon>
        <taxon>Lysobacterales</taxon>
        <taxon>Rhodanobacteraceae</taxon>
        <taxon>Tahibacter</taxon>
    </lineage>
</organism>
<dbReference type="Pfam" id="PF01063">
    <property type="entry name" value="Aminotran_4"/>
    <property type="match status" value="1"/>
</dbReference>
<accession>A0ABT1QMT6</accession>